<proteinExistence type="predicted"/>
<protein>
    <submittedName>
        <fullName evidence="1">Uncharacterized protein</fullName>
    </submittedName>
</protein>
<dbReference type="EMBL" id="CM009301">
    <property type="protein sequence ID" value="KAI9385001.1"/>
    <property type="molecule type" value="Genomic_DNA"/>
</dbReference>
<accession>A0ACC0S832</accession>
<evidence type="ECO:0000313" key="2">
    <source>
        <dbReference type="Proteomes" id="UP000006729"/>
    </source>
</evidence>
<comment type="caution">
    <text evidence="1">The sequence shown here is derived from an EMBL/GenBank/DDBJ whole genome shotgun (WGS) entry which is preliminary data.</text>
</comment>
<name>A0ACC0S832_POPTR</name>
<dbReference type="Proteomes" id="UP000006729">
    <property type="component" value="Chromosome 12"/>
</dbReference>
<reference evidence="1 2" key="1">
    <citation type="journal article" date="2006" name="Science">
        <title>The genome of black cottonwood, Populus trichocarpa (Torr. &amp; Gray).</title>
        <authorList>
            <person name="Tuskan G.A."/>
            <person name="Difazio S."/>
            <person name="Jansson S."/>
            <person name="Bohlmann J."/>
            <person name="Grigoriev I."/>
            <person name="Hellsten U."/>
            <person name="Putnam N."/>
            <person name="Ralph S."/>
            <person name="Rombauts S."/>
            <person name="Salamov A."/>
            <person name="Schein J."/>
            <person name="Sterck L."/>
            <person name="Aerts A."/>
            <person name="Bhalerao R.R."/>
            <person name="Bhalerao R.P."/>
            <person name="Blaudez D."/>
            <person name="Boerjan W."/>
            <person name="Brun A."/>
            <person name="Brunner A."/>
            <person name="Busov V."/>
            <person name="Campbell M."/>
            <person name="Carlson J."/>
            <person name="Chalot M."/>
            <person name="Chapman J."/>
            <person name="Chen G.L."/>
            <person name="Cooper D."/>
            <person name="Coutinho P.M."/>
            <person name="Couturier J."/>
            <person name="Covert S."/>
            <person name="Cronk Q."/>
            <person name="Cunningham R."/>
            <person name="Davis J."/>
            <person name="Degroeve S."/>
            <person name="Dejardin A."/>
            <person name="Depamphilis C."/>
            <person name="Detter J."/>
            <person name="Dirks B."/>
            <person name="Dubchak I."/>
            <person name="Duplessis S."/>
            <person name="Ehlting J."/>
            <person name="Ellis B."/>
            <person name="Gendler K."/>
            <person name="Goodstein D."/>
            <person name="Gribskov M."/>
            <person name="Grimwood J."/>
            <person name="Groover A."/>
            <person name="Gunter L."/>
            <person name="Hamberger B."/>
            <person name="Heinze B."/>
            <person name="Helariutta Y."/>
            <person name="Henrissat B."/>
            <person name="Holligan D."/>
            <person name="Holt R."/>
            <person name="Huang W."/>
            <person name="Islam-Faridi N."/>
            <person name="Jones S."/>
            <person name="Jones-Rhoades M."/>
            <person name="Jorgensen R."/>
            <person name="Joshi C."/>
            <person name="Kangasjarvi J."/>
            <person name="Karlsson J."/>
            <person name="Kelleher C."/>
            <person name="Kirkpatrick R."/>
            <person name="Kirst M."/>
            <person name="Kohler A."/>
            <person name="Kalluri U."/>
            <person name="Larimer F."/>
            <person name="Leebens-Mack J."/>
            <person name="Leple J.C."/>
            <person name="Locascio P."/>
            <person name="Lou Y."/>
            <person name="Lucas S."/>
            <person name="Martin F."/>
            <person name="Montanini B."/>
            <person name="Napoli C."/>
            <person name="Nelson D.R."/>
            <person name="Nelson C."/>
            <person name="Nieminen K."/>
            <person name="Nilsson O."/>
            <person name="Pereda V."/>
            <person name="Peter G."/>
            <person name="Philippe R."/>
            <person name="Pilate G."/>
            <person name="Poliakov A."/>
            <person name="Razumovskaya J."/>
            <person name="Richardson P."/>
            <person name="Rinaldi C."/>
            <person name="Ritland K."/>
            <person name="Rouze P."/>
            <person name="Ryaboy D."/>
            <person name="Schmutz J."/>
            <person name="Schrader J."/>
            <person name="Segerman B."/>
            <person name="Shin H."/>
            <person name="Siddiqui A."/>
            <person name="Sterky F."/>
            <person name="Terry A."/>
            <person name="Tsai C.J."/>
            <person name="Uberbacher E."/>
            <person name="Unneberg P."/>
            <person name="Vahala J."/>
            <person name="Wall K."/>
            <person name="Wessler S."/>
            <person name="Yang G."/>
            <person name="Yin T."/>
            <person name="Douglas C."/>
            <person name="Marra M."/>
            <person name="Sandberg G."/>
            <person name="Van de Peer Y."/>
            <person name="Rokhsar D."/>
        </authorList>
    </citation>
    <scope>NUCLEOTIDE SEQUENCE [LARGE SCALE GENOMIC DNA]</scope>
    <source>
        <strain evidence="2">cv. Nisqually</strain>
    </source>
</reference>
<keyword evidence="2" id="KW-1185">Reference proteome</keyword>
<sequence length="74" mass="8098">MAAGRDVKDAIVKEISTAKVDPMELDLSSLASVRKFASDFSSSGRPLNLLILSQVPRRACAKKCPAVQQRAMWH</sequence>
<gene>
    <name evidence="1" type="ORF">POPTR_012G143701v4</name>
</gene>
<evidence type="ECO:0000313" key="1">
    <source>
        <dbReference type="EMBL" id="KAI9385001.1"/>
    </source>
</evidence>
<organism evidence="1 2">
    <name type="scientific">Populus trichocarpa</name>
    <name type="common">Western balsam poplar</name>
    <name type="synonym">Populus balsamifera subsp. trichocarpa</name>
    <dbReference type="NCBI Taxonomy" id="3694"/>
    <lineage>
        <taxon>Eukaryota</taxon>
        <taxon>Viridiplantae</taxon>
        <taxon>Streptophyta</taxon>
        <taxon>Embryophyta</taxon>
        <taxon>Tracheophyta</taxon>
        <taxon>Spermatophyta</taxon>
        <taxon>Magnoliopsida</taxon>
        <taxon>eudicotyledons</taxon>
        <taxon>Gunneridae</taxon>
        <taxon>Pentapetalae</taxon>
        <taxon>rosids</taxon>
        <taxon>fabids</taxon>
        <taxon>Malpighiales</taxon>
        <taxon>Salicaceae</taxon>
        <taxon>Saliceae</taxon>
        <taxon>Populus</taxon>
    </lineage>
</organism>